<reference evidence="2" key="1">
    <citation type="journal article" date="2019" name="Int. J. Syst. Evol. Microbiol.">
        <title>The Global Catalogue of Microorganisms (GCM) 10K type strain sequencing project: providing services to taxonomists for standard genome sequencing and annotation.</title>
        <authorList>
            <consortium name="The Broad Institute Genomics Platform"/>
            <consortium name="The Broad Institute Genome Sequencing Center for Infectious Disease"/>
            <person name="Wu L."/>
            <person name="Ma J."/>
        </authorList>
    </citation>
    <scope>NUCLEOTIDE SEQUENCE [LARGE SCALE GENOMIC DNA]</scope>
    <source>
        <strain evidence="2">JCM 4253</strain>
    </source>
</reference>
<evidence type="ECO:0000313" key="2">
    <source>
        <dbReference type="Proteomes" id="UP000619355"/>
    </source>
</evidence>
<gene>
    <name evidence="1" type="ORF">GCM10018980_29320</name>
</gene>
<keyword evidence="2" id="KW-1185">Reference proteome</keyword>
<organism evidence="1 2">
    <name type="scientific">Streptomyces capoamus</name>
    <dbReference type="NCBI Taxonomy" id="68183"/>
    <lineage>
        <taxon>Bacteria</taxon>
        <taxon>Bacillati</taxon>
        <taxon>Actinomycetota</taxon>
        <taxon>Actinomycetes</taxon>
        <taxon>Kitasatosporales</taxon>
        <taxon>Streptomycetaceae</taxon>
        <taxon>Streptomyces</taxon>
    </lineage>
</organism>
<dbReference type="Proteomes" id="UP000619355">
    <property type="component" value="Unassembled WGS sequence"/>
</dbReference>
<name>A0A919C4D8_9ACTN</name>
<protein>
    <submittedName>
        <fullName evidence="1">Uncharacterized protein</fullName>
    </submittedName>
</protein>
<proteinExistence type="predicted"/>
<accession>A0A919C4D8</accession>
<dbReference type="EMBL" id="BNBF01000007">
    <property type="protein sequence ID" value="GHG48788.1"/>
    <property type="molecule type" value="Genomic_DNA"/>
</dbReference>
<dbReference type="AlphaFoldDB" id="A0A919C4D8"/>
<comment type="caution">
    <text evidence="1">The sequence shown here is derived from an EMBL/GenBank/DDBJ whole genome shotgun (WGS) entry which is preliminary data.</text>
</comment>
<evidence type="ECO:0000313" key="1">
    <source>
        <dbReference type="EMBL" id="GHG48788.1"/>
    </source>
</evidence>
<sequence>MDDFSRTWLGLGRPEPWRAAVEMALLGDWVDALGRHLSNDAEIMELLHLHTHREHRRLQPLWERQVNGRKVRLLDDPVGPGLSLRELVAHRGRPEDRLLLGEVEDPRVQAVLTRLAPPEKAVAMAYAAQRVTWTEAAVEGGATDPGAFGERVRRKLKRLGVLHSSTATDPSASLPAVDR</sequence>